<dbReference type="PANTHER" id="PTHR32502:SF5">
    <property type="entry name" value="N-ACETYLGALACTOSAMINE PERMEASE IID COMPONENT-RELATED"/>
    <property type="match status" value="1"/>
</dbReference>
<evidence type="ECO:0000256" key="8">
    <source>
        <dbReference type="ARBA" id="ARBA00023136"/>
    </source>
</evidence>
<keyword evidence="7 9" id="KW-1133">Transmembrane helix</keyword>
<evidence type="ECO:0000256" key="1">
    <source>
        <dbReference type="ARBA" id="ARBA00004651"/>
    </source>
</evidence>
<feature type="transmembrane region" description="Helical" evidence="9">
    <location>
        <begin position="197"/>
        <end position="218"/>
    </location>
</feature>
<accession>A0A366ICG2</accession>
<keyword evidence="4" id="KW-0762">Sugar transport</keyword>
<dbReference type="InterPro" id="IPR050303">
    <property type="entry name" value="GatZ_KbaZ_carbometab"/>
</dbReference>
<organism evidence="10 11">
    <name type="scientific">Alkalibaculum bacchi</name>
    <dbReference type="NCBI Taxonomy" id="645887"/>
    <lineage>
        <taxon>Bacteria</taxon>
        <taxon>Bacillati</taxon>
        <taxon>Bacillota</taxon>
        <taxon>Clostridia</taxon>
        <taxon>Eubacteriales</taxon>
        <taxon>Eubacteriaceae</taxon>
        <taxon>Alkalibaculum</taxon>
    </lineage>
</organism>
<sequence length="286" mass="31128">MSNQIQKDVSLKPEEVTKKDVGMAWLRFYFANEIPHAFDRYISPALMWALMPILKKLYKDKNDLIAAYQRHLLFFNTQLSWGGGTITGIMASLEQVRANEMYNGDPISINDDLIYNTKSGLMGALAGIGDSIDSGTVQYIFIAIALPWAQAGSAMGALFPFVFFASYQLAIGYYFAELGFRLGRSAASEVVGSKMKGIIDGLSILGLFMMGILAANYVKVSSSLAFNLSGKDFVIQDILNSVMPGILPLLTVGGVYFFFVKKGLKVTNALIGLTIILAVLAAIGIL</sequence>
<comment type="caution">
    <text evidence="10">The sequence shown here is derived from an EMBL/GenBank/DDBJ whole genome shotgun (WGS) entry which is preliminary data.</text>
</comment>
<name>A0A366ICG2_9FIRM</name>
<keyword evidence="11" id="KW-1185">Reference proteome</keyword>
<dbReference type="InterPro" id="IPR004704">
    <property type="entry name" value="PTS_IID_man"/>
</dbReference>
<feature type="transmembrane region" description="Helical" evidence="9">
    <location>
        <begin position="157"/>
        <end position="176"/>
    </location>
</feature>
<comment type="subcellular location">
    <subcellularLocation>
        <location evidence="1">Cell membrane</location>
        <topology evidence="1">Multi-pass membrane protein</topology>
    </subcellularLocation>
</comment>
<keyword evidence="8 9" id="KW-0472">Membrane</keyword>
<evidence type="ECO:0000256" key="2">
    <source>
        <dbReference type="ARBA" id="ARBA00022448"/>
    </source>
</evidence>
<evidence type="ECO:0000256" key="7">
    <source>
        <dbReference type="ARBA" id="ARBA00022989"/>
    </source>
</evidence>
<dbReference type="PROSITE" id="PS51108">
    <property type="entry name" value="PTS_EIID"/>
    <property type="match status" value="1"/>
</dbReference>
<dbReference type="AlphaFoldDB" id="A0A366ICG2"/>
<feature type="transmembrane region" description="Helical" evidence="9">
    <location>
        <begin position="266"/>
        <end position="285"/>
    </location>
</feature>
<gene>
    <name evidence="10" type="ORF">DES36_10422</name>
</gene>
<dbReference type="OrthoDB" id="9795582at2"/>
<dbReference type="Pfam" id="PF03613">
    <property type="entry name" value="EIID-AGA"/>
    <property type="match status" value="1"/>
</dbReference>
<reference evidence="10 11" key="1">
    <citation type="submission" date="2018-06" db="EMBL/GenBank/DDBJ databases">
        <title>Genomic Encyclopedia of Type Strains, Phase IV (KMG-IV): sequencing the most valuable type-strain genomes for metagenomic binning, comparative biology and taxonomic classification.</title>
        <authorList>
            <person name="Goeker M."/>
        </authorList>
    </citation>
    <scope>NUCLEOTIDE SEQUENCE [LARGE SCALE GENOMIC DNA]</scope>
    <source>
        <strain evidence="10 11">DSM 22112</strain>
    </source>
</reference>
<dbReference type="RefSeq" id="WP_113919887.1">
    <property type="nucleotide sequence ID" value="NZ_QNRX01000004.1"/>
</dbReference>
<protein>
    <submittedName>
        <fullName evidence="10">PTS system IID component (Man family)</fullName>
    </submittedName>
</protein>
<keyword evidence="2" id="KW-0813">Transport</keyword>
<evidence type="ECO:0000313" key="11">
    <source>
        <dbReference type="Proteomes" id="UP000253490"/>
    </source>
</evidence>
<evidence type="ECO:0000256" key="9">
    <source>
        <dbReference type="SAM" id="Phobius"/>
    </source>
</evidence>
<evidence type="ECO:0000256" key="5">
    <source>
        <dbReference type="ARBA" id="ARBA00022683"/>
    </source>
</evidence>
<proteinExistence type="predicted"/>
<dbReference type="GO" id="GO:0009401">
    <property type="term" value="P:phosphoenolpyruvate-dependent sugar phosphotransferase system"/>
    <property type="evidence" value="ECO:0007669"/>
    <property type="project" value="UniProtKB-KW"/>
</dbReference>
<feature type="transmembrane region" description="Helical" evidence="9">
    <location>
        <begin position="238"/>
        <end position="259"/>
    </location>
</feature>
<keyword evidence="3" id="KW-1003">Cell membrane</keyword>
<dbReference type="PANTHER" id="PTHR32502">
    <property type="entry name" value="N-ACETYLGALACTOSAMINE PERMEASE II COMPONENT-RELATED"/>
    <property type="match status" value="1"/>
</dbReference>
<evidence type="ECO:0000256" key="4">
    <source>
        <dbReference type="ARBA" id="ARBA00022597"/>
    </source>
</evidence>
<dbReference type="EMBL" id="QNRX01000004">
    <property type="protein sequence ID" value="RBP67323.1"/>
    <property type="molecule type" value="Genomic_DNA"/>
</dbReference>
<evidence type="ECO:0000313" key="10">
    <source>
        <dbReference type="EMBL" id="RBP67323.1"/>
    </source>
</evidence>
<evidence type="ECO:0000256" key="3">
    <source>
        <dbReference type="ARBA" id="ARBA00022475"/>
    </source>
</evidence>
<evidence type="ECO:0000256" key="6">
    <source>
        <dbReference type="ARBA" id="ARBA00022692"/>
    </source>
</evidence>
<keyword evidence="6 9" id="KW-0812">Transmembrane</keyword>
<dbReference type="Proteomes" id="UP000253490">
    <property type="component" value="Unassembled WGS sequence"/>
</dbReference>
<keyword evidence="5" id="KW-0598">Phosphotransferase system</keyword>
<dbReference type="GO" id="GO:0005886">
    <property type="term" value="C:plasma membrane"/>
    <property type="evidence" value="ECO:0007669"/>
    <property type="project" value="UniProtKB-SubCell"/>
</dbReference>